<evidence type="ECO:0000256" key="2">
    <source>
        <dbReference type="ARBA" id="ARBA00023315"/>
    </source>
</evidence>
<name>A0A1I6FVB2_9EURY</name>
<keyword evidence="5" id="KW-1185">Reference proteome</keyword>
<dbReference type="EMBL" id="FOYT01000001">
    <property type="protein sequence ID" value="SFR33870.1"/>
    <property type="molecule type" value="Genomic_DNA"/>
</dbReference>
<sequence>MQGPVTVRPVASFAEYCDAMRTWRLAWRAAFDHILPAASLPAADVPADRLDRLEAAYEDVTLHDDVFVATAAGAGAAGADSSPAAANSPPADADTGVVGFAHAVWDADRTESFVPADDAELRALYVRPDDWGDGVGSALLSHVERAAPADGDARRLVLQTFADNEDGRAFYRARGFDAVGEGSYEVDDESYPTVVFAKSLRLETEEAE</sequence>
<proteinExistence type="predicted"/>
<dbReference type="GO" id="GO:0016747">
    <property type="term" value="F:acyltransferase activity, transferring groups other than amino-acyl groups"/>
    <property type="evidence" value="ECO:0007669"/>
    <property type="project" value="InterPro"/>
</dbReference>
<dbReference type="RefSeq" id="WP_089803771.1">
    <property type="nucleotide sequence ID" value="NZ_FOYT01000001.1"/>
</dbReference>
<dbReference type="PANTHER" id="PTHR43877:SF1">
    <property type="entry name" value="ACETYLTRANSFERASE"/>
    <property type="match status" value="1"/>
</dbReference>
<feature type="domain" description="N-acetyltransferase" evidence="3">
    <location>
        <begin position="91"/>
        <end position="201"/>
    </location>
</feature>
<dbReference type="AlphaFoldDB" id="A0A1I6FVB2"/>
<dbReference type="Proteomes" id="UP000198531">
    <property type="component" value="Unassembled WGS sequence"/>
</dbReference>
<dbReference type="PROSITE" id="PS51186">
    <property type="entry name" value="GNAT"/>
    <property type="match status" value="1"/>
</dbReference>
<evidence type="ECO:0000256" key="1">
    <source>
        <dbReference type="ARBA" id="ARBA00022679"/>
    </source>
</evidence>
<gene>
    <name evidence="4" type="ORF">SAMN04487947_0073</name>
</gene>
<dbReference type="InterPro" id="IPR050832">
    <property type="entry name" value="Bact_Acetyltransf"/>
</dbReference>
<organism evidence="4 5">
    <name type="scientific">Halogeometricum rufum</name>
    <dbReference type="NCBI Taxonomy" id="553469"/>
    <lineage>
        <taxon>Archaea</taxon>
        <taxon>Methanobacteriati</taxon>
        <taxon>Methanobacteriota</taxon>
        <taxon>Stenosarchaea group</taxon>
        <taxon>Halobacteria</taxon>
        <taxon>Halobacteriales</taxon>
        <taxon>Haloferacaceae</taxon>
        <taxon>Halogeometricum</taxon>
    </lineage>
</organism>
<accession>A0A1I6FVB2</accession>
<evidence type="ECO:0000313" key="5">
    <source>
        <dbReference type="Proteomes" id="UP000198531"/>
    </source>
</evidence>
<dbReference type="InterPro" id="IPR016181">
    <property type="entry name" value="Acyl_CoA_acyltransferase"/>
</dbReference>
<reference evidence="5" key="1">
    <citation type="submission" date="2016-10" db="EMBL/GenBank/DDBJ databases">
        <authorList>
            <person name="Varghese N."/>
            <person name="Submissions S."/>
        </authorList>
    </citation>
    <scope>NUCLEOTIDE SEQUENCE [LARGE SCALE GENOMIC DNA]</scope>
    <source>
        <strain evidence="5">CGMCC 1.7736</strain>
    </source>
</reference>
<dbReference type="InterPro" id="IPR000182">
    <property type="entry name" value="GNAT_dom"/>
</dbReference>
<protein>
    <submittedName>
        <fullName evidence="4">Acetyltransferase (GNAT) family protein</fullName>
    </submittedName>
</protein>
<dbReference type="Pfam" id="PF00583">
    <property type="entry name" value="Acetyltransf_1"/>
    <property type="match status" value="1"/>
</dbReference>
<dbReference type="OrthoDB" id="11597at2157"/>
<dbReference type="PANTHER" id="PTHR43877">
    <property type="entry name" value="AMINOALKYLPHOSPHONATE N-ACETYLTRANSFERASE-RELATED-RELATED"/>
    <property type="match status" value="1"/>
</dbReference>
<dbReference type="Gene3D" id="3.40.630.30">
    <property type="match status" value="1"/>
</dbReference>
<evidence type="ECO:0000259" key="3">
    <source>
        <dbReference type="PROSITE" id="PS51186"/>
    </source>
</evidence>
<keyword evidence="1 4" id="KW-0808">Transferase</keyword>
<dbReference type="SUPFAM" id="SSF55729">
    <property type="entry name" value="Acyl-CoA N-acyltransferases (Nat)"/>
    <property type="match status" value="1"/>
</dbReference>
<keyword evidence="2" id="KW-0012">Acyltransferase</keyword>
<evidence type="ECO:0000313" key="4">
    <source>
        <dbReference type="EMBL" id="SFR33870.1"/>
    </source>
</evidence>
<dbReference type="CDD" id="cd04301">
    <property type="entry name" value="NAT_SF"/>
    <property type="match status" value="1"/>
</dbReference>